<evidence type="ECO:0000256" key="1">
    <source>
        <dbReference type="ARBA" id="ARBA00001933"/>
    </source>
</evidence>
<dbReference type="InterPro" id="IPR015421">
    <property type="entry name" value="PyrdxlP-dep_Trfase_major"/>
</dbReference>
<evidence type="ECO:0000313" key="8">
    <source>
        <dbReference type="Proteomes" id="UP001501563"/>
    </source>
</evidence>
<accession>A0ABP7LTM7</accession>
<proteinExistence type="inferred from homology"/>
<dbReference type="InterPro" id="IPR051151">
    <property type="entry name" value="Group_II_Decarboxylase"/>
</dbReference>
<dbReference type="PANTHER" id="PTHR46101">
    <property type="match status" value="1"/>
</dbReference>
<comment type="caution">
    <text evidence="7">The sequence shown here is derived from an EMBL/GenBank/DDBJ whole genome shotgun (WGS) entry which is preliminary data.</text>
</comment>
<dbReference type="EMBL" id="BAAAZA010000061">
    <property type="protein sequence ID" value="GAA3905702.1"/>
    <property type="molecule type" value="Genomic_DNA"/>
</dbReference>
<gene>
    <name evidence="7" type="ORF">GCM10022207_88790</name>
</gene>
<organism evidence="7 8">
    <name type="scientific">Streptomyces lannensis</name>
    <dbReference type="NCBI Taxonomy" id="766498"/>
    <lineage>
        <taxon>Bacteria</taxon>
        <taxon>Bacillati</taxon>
        <taxon>Actinomycetota</taxon>
        <taxon>Actinomycetes</taxon>
        <taxon>Kitasatosporales</taxon>
        <taxon>Streptomycetaceae</taxon>
        <taxon>Streptomyces</taxon>
    </lineage>
</organism>
<dbReference type="InterPro" id="IPR015424">
    <property type="entry name" value="PyrdxlP-dep_Trfase"/>
</dbReference>
<name>A0ABP7LTM7_9ACTN</name>
<evidence type="ECO:0000313" key="7">
    <source>
        <dbReference type="EMBL" id="GAA3905702.1"/>
    </source>
</evidence>
<comment type="cofactor">
    <cofactor evidence="1 6">
        <name>pyridoxal 5'-phosphate</name>
        <dbReference type="ChEBI" id="CHEBI:597326"/>
    </cofactor>
</comment>
<dbReference type="Pfam" id="PF00282">
    <property type="entry name" value="Pyridoxal_deC"/>
    <property type="match status" value="1"/>
</dbReference>
<reference evidence="8" key="1">
    <citation type="journal article" date="2019" name="Int. J. Syst. Evol. Microbiol.">
        <title>The Global Catalogue of Microorganisms (GCM) 10K type strain sequencing project: providing services to taxonomists for standard genome sequencing and annotation.</title>
        <authorList>
            <consortium name="The Broad Institute Genomics Platform"/>
            <consortium name="The Broad Institute Genome Sequencing Center for Infectious Disease"/>
            <person name="Wu L."/>
            <person name="Ma J."/>
        </authorList>
    </citation>
    <scope>NUCLEOTIDE SEQUENCE [LARGE SCALE GENOMIC DNA]</scope>
    <source>
        <strain evidence="8">JCM 16578</strain>
    </source>
</reference>
<dbReference type="Gene3D" id="3.40.640.10">
    <property type="entry name" value="Type I PLP-dependent aspartate aminotransferase-like (Major domain)"/>
    <property type="match status" value="1"/>
</dbReference>
<dbReference type="PANTHER" id="PTHR46101:SF2">
    <property type="entry name" value="SERINE DECARBOXYLASE"/>
    <property type="match status" value="1"/>
</dbReference>
<sequence>MACGPDGAMDADALHRAVLQQWRTAGGAIVVASCGTTMRGGVDDIIELRAAADPAGAVYVHVDAAGGGLVAAYTSPQPNWGFAHGADSLNISGHKILGMPVPAGISLIRRGLLPERAGEKYVADTDRTLACSRSGLAALLLWARLHSLGRTGMAALIGRCQEVAAYAADRLEQAGADPELLPGSLTVT</sequence>
<dbReference type="SUPFAM" id="SSF53383">
    <property type="entry name" value="PLP-dependent transferases"/>
    <property type="match status" value="1"/>
</dbReference>
<keyword evidence="8" id="KW-1185">Reference proteome</keyword>
<evidence type="ECO:0000256" key="4">
    <source>
        <dbReference type="ARBA" id="ARBA00022898"/>
    </source>
</evidence>
<protein>
    <submittedName>
        <fullName evidence="7">Uncharacterized protein</fullName>
    </submittedName>
</protein>
<evidence type="ECO:0000256" key="6">
    <source>
        <dbReference type="RuleBase" id="RU000382"/>
    </source>
</evidence>
<keyword evidence="5 6" id="KW-0456">Lyase</keyword>
<evidence type="ECO:0000256" key="2">
    <source>
        <dbReference type="ARBA" id="ARBA00009533"/>
    </source>
</evidence>
<dbReference type="InterPro" id="IPR002129">
    <property type="entry name" value="PyrdxlP-dep_de-COase"/>
</dbReference>
<comment type="similarity">
    <text evidence="2 6">Belongs to the group II decarboxylase family.</text>
</comment>
<dbReference type="Proteomes" id="UP001501563">
    <property type="component" value="Unassembled WGS sequence"/>
</dbReference>
<keyword evidence="4 6" id="KW-0663">Pyridoxal phosphate</keyword>
<evidence type="ECO:0000256" key="5">
    <source>
        <dbReference type="ARBA" id="ARBA00023239"/>
    </source>
</evidence>
<keyword evidence="3" id="KW-0210">Decarboxylase</keyword>
<evidence type="ECO:0000256" key="3">
    <source>
        <dbReference type="ARBA" id="ARBA00022793"/>
    </source>
</evidence>